<protein>
    <submittedName>
        <fullName evidence="2">Uncharacterized protein</fullName>
    </submittedName>
</protein>
<feature type="compositionally biased region" description="Basic and acidic residues" evidence="1">
    <location>
        <begin position="187"/>
        <end position="199"/>
    </location>
</feature>
<dbReference type="EMBL" id="LLXL01000608">
    <property type="protein sequence ID" value="PKK70511.1"/>
    <property type="molecule type" value="Genomic_DNA"/>
</dbReference>
<organism evidence="2 3">
    <name type="scientific">Rhizophagus irregularis</name>
    <dbReference type="NCBI Taxonomy" id="588596"/>
    <lineage>
        <taxon>Eukaryota</taxon>
        <taxon>Fungi</taxon>
        <taxon>Fungi incertae sedis</taxon>
        <taxon>Mucoromycota</taxon>
        <taxon>Glomeromycotina</taxon>
        <taxon>Glomeromycetes</taxon>
        <taxon>Glomerales</taxon>
        <taxon>Glomeraceae</taxon>
        <taxon>Rhizophagus</taxon>
    </lineage>
</organism>
<evidence type="ECO:0000256" key="1">
    <source>
        <dbReference type="SAM" id="MobiDB-lite"/>
    </source>
</evidence>
<proteinExistence type="predicted"/>
<reference evidence="2 3" key="1">
    <citation type="submission" date="2016-04" db="EMBL/GenBank/DDBJ databases">
        <title>Genome analyses suggest a sexual origin of heterokaryosis in a supposedly ancient asexual fungus.</title>
        <authorList>
            <person name="Ropars J."/>
            <person name="Sedzielewska K."/>
            <person name="Noel J."/>
            <person name="Charron P."/>
            <person name="Farinelli L."/>
            <person name="Marton T."/>
            <person name="Kruger M."/>
            <person name="Pelin A."/>
            <person name="Brachmann A."/>
            <person name="Corradi N."/>
        </authorList>
    </citation>
    <scope>NUCLEOTIDE SEQUENCE [LARGE SCALE GENOMIC DNA]</scope>
    <source>
        <strain evidence="2 3">C2</strain>
    </source>
</reference>
<dbReference type="AlphaFoldDB" id="A0A2N1N9I7"/>
<dbReference type="VEuPathDB" id="FungiDB:FUN_017645"/>
<evidence type="ECO:0000313" key="3">
    <source>
        <dbReference type="Proteomes" id="UP000233469"/>
    </source>
</evidence>
<sequence>MTSLIKKESYANALVTFLLSVSTTNANIFPTNPDGGAAIFTPNQKVSIEWKDDGKAPNLKALGVVLVEFMTGADLEQVPLEPIGKVTATVGKIAWVVPEVDPPGKFYFLRFSNGKVDDVYTTRFTITGKNGKYPAETIPPPAVGKNLGKVGKIVAKGDPNGPVPKEVGVGNPNPNETPKQPALPADDTLKDDTLKDAKTAKKTPNNDAKAPDNSAKAPGNPTPTNNIFPSAFVSGNNNTITTSSAFSINYNIDIIGVLTFISLLSSMII</sequence>
<name>A0A2N1N9I7_9GLOM</name>
<reference evidence="2 3" key="2">
    <citation type="submission" date="2017-10" db="EMBL/GenBank/DDBJ databases">
        <title>Extensive intraspecific genome diversity in a model arbuscular mycorrhizal fungus.</title>
        <authorList>
            <person name="Chen E.C.H."/>
            <person name="Morin E."/>
            <person name="Baudet D."/>
            <person name="Noel J."/>
            <person name="Ndikumana S."/>
            <person name="Charron P."/>
            <person name="St-Onge C."/>
            <person name="Giorgi J."/>
            <person name="Grigoriev I.V."/>
            <person name="Roux C."/>
            <person name="Martin F.M."/>
            <person name="Corradi N."/>
        </authorList>
    </citation>
    <scope>NUCLEOTIDE SEQUENCE [LARGE SCALE GENOMIC DNA]</scope>
    <source>
        <strain evidence="2 3">C2</strain>
    </source>
</reference>
<gene>
    <name evidence="2" type="ORF">RhiirC2_866138</name>
</gene>
<evidence type="ECO:0000313" key="2">
    <source>
        <dbReference type="EMBL" id="PKK70511.1"/>
    </source>
</evidence>
<accession>A0A2N1N9I7</accession>
<dbReference type="Proteomes" id="UP000233469">
    <property type="component" value="Unassembled WGS sequence"/>
</dbReference>
<dbReference type="VEuPathDB" id="FungiDB:RhiirA1_504669"/>
<feature type="region of interest" description="Disordered" evidence="1">
    <location>
        <begin position="153"/>
        <end position="223"/>
    </location>
</feature>
<dbReference type="VEuPathDB" id="FungiDB:RhiirFUN_022995"/>
<comment type="caution">
    <text evidence="2">The sequence shown here is derived from an EMBL/GenBank/DDBJ whole genome shotgun (WGS) entry which is preliminary data.</text>
</comment>